<feature type="transmembrane region" description="Helical" evidence="1">
    <location>
        <begin position="322"/>
        <end position="341"/>
    </location>
</feature>
<keyword evidence="1" id="KW-1133">Transmembrane helix</keyword>
<feature type="transmembrane region" description="Helical" evidence="1">
    <location>
        <begin position="155"/>
        <end position="179"/>
    </location>
</feature>
<feature type="transmembrane region" description="Helical" evidence="1">
    <location>
        <begin position="291"/>
        <end position="310"/>
    </location>
</feature>
<feature type="transmembrane region" description="Helical" evidence="1">
    <location>
        <begin position="191"/>
        <end position="212"/>
    </location>
</feature>
<evidence type="ECO:0000313" key="4">
    <source>
        <dbReference type="Proteomes" id="UP000234300"/>
    </source>
</evidence>
<evidence type="ECO:0008006" key="6">
    <source>
        <dbReference type="Google" id="ProtNLM"/>
    </source>
</evidence>
<evidence type="ECO:0000313" key="3">
    <source>
        <dbReference type="EMBL" id="SMY01494.1"/>
    </source>
</evidence>
<feature type="transmembrane region" description="Helical" evidence="1">
    <location>
        <begin position="259"/>
        <end position="279"/>
    </location>
</feature>
<dbReference type="EMBL" id="FXZI01000012">
    <property type="protein sequence ID" value="SMY01494.1"/>
    <property type="molecule type" value="Genomic_DNA"/>
</dbReference>
<sequence>MLSMRRTDVAAQASSATVRAGADEAARMPTLVVAVIAMAVVSAVVAIRTGTQVGTEAYASIAREYPGAAVATAAAALRSLAEVFAVLSLGMLTLSLMFSSRNPDLGWSRANRSARSLLRVFSAVWSTAALILIVVDALNTNGTSFSSLGGPRELWFALTATFYARAWLIVFIASFLVFLVSMFSDTWAAHAFVLAVGSIAVLAPVVISQVLVGPNHDLGEDAAIIQTPVTAVALGSLASAVLVDLLHPRVGLLRRLARSWILWLGILIIVDFDIVIAWFKLVSQPLLESTTGWQLLTRWAALAMTVIGVLRARWGRSRWAMVAVLVGFTGWTAMTTAMTLVPSPNYFAQTRTIEVFLGYTVDSAPSLLTLVSAWPSVPPALVSIPSTRLGKCSRPMPSP</sequence>
<dbReference type="EMBL" id="FXYZ01000024">
    <property type="protein sequence ID" value="SMY00511.1"/>
    <property type="molecule type" value="Genomic_DNA"/>
</dbReference>
<proteinExistence type="predicted"/>
<dbReference type="Proteomes" id="UP000234327">
    <property type="component" value="Unassembled WGS sequence"/>
</dbReference>
<name>A0A2H1KLD9_BREAU</name>
<keyword evidence="1" id="KW-0472">Membrane</keyword>
<feature type="transmembrane region" description="Helical" evidence="1">
    <location>
        <begin position="28"/>
        <end position="47"/>
    </location>
</feature>
<evidence type="ECO:0000256" key="1">
    <source>
        <dbReference type="SAM" id="Phobius"/>
    </source>
</evidence>
<feature type="transmembrane region" description="Helical" evidence="1">
    <location>
        <begin position="224"/>
        <end position="247"/>
    </location>
</feature>
<feature type="transmembrane region" description="Helical" evidence="1">
    <location>
        <begin position="117"/>
        <end position="135"/>
    </location>
</feature>
<accession>A0A2H1KLD9</accession>
<feature type="transmembrane region" description="Helical" evidence="1">
    <location>
        <begin position="67"/>
        <end position="96"/>
    </location>
</feature>
<protein>
    <recommendedName>
        <fullName evidence="6">Copper resistance protein D domain-containing protein</fullName>
    </recommendedName>
</protein>
<organism evidence="2 5">
    <name type="scientific">Brevibacterium aurantiacum</name>
    <dbReference type="NCBI Taxonomy" id="273384"/>
    <lineage>
        <taxon>Bacteria</taxon>
        <taxon>Bacillati</taxon>
        <taxon>Actinomycetota</taxon>
        <taxon>Actinomycetes</taxon>
        <taxon>Micrococcales</taxon>
        <taxon>Brevibacteriaceae</taxon>
        <taxon>Brevibacterium</taxon>
    </lineage>
</organism>
<dbReference type="AlphaFoldDB" id="A0A2H1KLD9"/>
<keyword evidence="1" id="KW-0812">Transmembrane</keyword>
<gene>
    <name evidence="2" type="ORF">BAURA63_03451</name>
    <name evidence="3" type="ORF">BAURA86_03072</name>
</gene>
<evidence type="ECO:0000313" key="5">
    <source>
        <dbReference type="Proteomes" id="UP000234327"/>
    </source>
</evidence>
<evidence type="ECO:0000313" key="2">
    <source>
        <dbReference type="EMBL" id="SMY00511.1"/>
    </source>
</evidence>
<reference evidence="4 5" key="1">
    <citation type="submission" date="2017-03" db="EMBL/GenBank/DDBJ databases">
        <authorList>
            <person name="Afonso C.L."/>
            <person name="Miller P.J."/>
            <person name="Scott M.A."/>
            <person name="Spackman E."/>
            <person name="Goraichik I."/>
            <person name="Dimitrov K.M."/>
            <person name="Suarez D.L."/>
            <person name="Swayne D.E."/>
        </authorList>
    </citation>
    <scope>NUCLEOTIDE SEQUENCE [LARGE SCALE GENOMIC DNA]</scope>
    <source>
        <strain evidence="2">6</strain>
        <strain evidence="5">6(3)</strain>
        <strain evidence="3">8</strain>
        <strain evidence="4">8(6)</strain>
    </source>
</reference>
<dbReference type="Proteomes" id="UP000234300">
    <property type="component" value="Unassembled WGS sequence"/>
</dbReference>